<feature type="compositionally biased region" description="Polar residues" evidence="1">
    <location>
        <begin position="557"/>
        <end position="568"/>
    </location>
</feature>
<reference evidence="4" key="3">
    <citation type="submission" date="2016-03" db="UniProtKB">
        <authorList>
            <consortium name="EnsemblProtists"/>
        </authorList>
    </citation>
    <scope>IDENTIFICATION</scope>
</reference>
<dbReference type="OMA" id="APCPFPH"/>
<feature type="compositionally biased region" description="Pro residues" evidence="1">
    <location>
        <begin position="608"/>
        <end position="617"/>
    </location>
</feature>
<feature type="compositionally biased region" description="Low complexity" evidence="1">
    <location>
        <begin position="396"/>
        <end position="414"/>
    </location>
</feature>
<proteinExistence type="predicted"/>
<evidence type="ECO:0000313" key="3">
    <source>
        <dbReference type="EMBL" id="EKX49035.1"/>
    </source>
</evidence>
<dbReference type="Pfam" id="PF00397">
    <property type="entry name" value="WW"/>
    <property type="match status" value="1"/>
</dbReference>
<reference evidence="3 5" key="1">
    <citation type="journal article" date="2012" name="Nature">
        <title>Algal genomes reveal evolutionary mosaicism and the fate of nucleomorphs.</title>
        <authorList>
            <consortium name="DOE Joint Genome Institute"/>
            <person name="Curtis B.A."/>
            <person name="Tanifuji G."/>
            <person name="Burki F."/>
            <person name="Gruber A."/>
            <person name="Irimia M."/>
            <person name="Maruyama S."/>
            <person name="Arias M.C."/>
            <person name="Ball S.G."/>
            <person name="Gile G.H."/>
            <person name="Hirakawa Y."/>
            <person name="Hopkins J.F."/>
            <person name="Kuo A."/>
            <person name="Rensing S.A."/>
            <person name="Schmutz J."/>
            <person name="Symeonidi A."/>
            <person name="Elias M."/>
            <person name="Eveleigh R.J."/>
            <person name="Herman E.K."/>
            <person name="Klute M.J."/>
            <person name="Nakayama T."/>
            <person name="Obornik M."/>
            <person name="Reyes-Prieto A."/>
            <person name="Armbrust E.V."/>
            <person name="Aves S.J."/>
            <person name="Beiko R.G."/>
            <person name="Coutinho P."/>
            <person name="Dacks J.B."/>
            <person name="Durnford D.G."/>
            <person name="Fast N.M."/>
            <person name="Green B.R."/>
            <person name="Grisdale C.J."/>
            <person name="Hempel F."/>
            <person name="Henrissat B."/>
            <person name="Hoppner M.P."/>
            <person name="Ishida K."/>
            <person name="Kim E."/>
            <person name="Koreny L."/>
            <person name="Kroth P.G."/>
            <person name="Liu Y."/>
            <person name="Malik S.B."/>
            <person name="Maier U.G."/>
            <person name="McRose D."/>
            <person name="Mock T."/>
            <person name="Neilson J.A."/>
            <person name="Onodera N.T."/>
            <person name="Poole A.M."/>
            <person name="Pritham E.J."/>
            <person name="Richards T.A."/>
            <person name="Rocap G."/>
            <person name="Roy S.W."/>
            <person name="Sarai C."/>
            <person name="Schaack S."/>
            <person name="Shirato S."/>
            <person name="Slamovits C.H."/>
            <person name="Spencer D.F."/>
            <person name="Suzuki S."/>
            <person name="Worden A.Z."/>
            <person name="Zauner S."/>
            <person name="Barry K."/>
            <person name="Bell C."/>
            <person name="Bharti A.K."/>
            <person name="Crow J.A."/>
            <person name="Grimwood J."/>
            <person name="Kramer R."/>
            <person name="Lindquist E."/>
            <person name="Lucas S."/>
            <person name="Salamov A."/>
            <person name="McFadden G.I."/>
            <person name="Lane C.E."/>
            <person name="Keeling P.J."/>
            <person name="Gray M.W."/>
            <person name="Grigoriev I.V."/>
            <person name="Archibald J.M."/>
        </authorList>
    </citation>
    <scope>NUCLEOTIDE SEQUENCE</scope>
    <source>
        <strain evidence="3 5">CCMP2712</strain>
    </source>
</reference>
<feature type="compositionally biased region" description="Acidic residues" evidence="1">
    <location>
        <begin position="735"/>
        <end position="748"/>
    </location>
</feature>
<dbReference type="HOGENOM" id="CLU_286445_0_0_1"/>
<dbReference type="PROSITE" id="PS01159">
    <property type="entry name" value="WW_DOMAIN_1"/>
    <property type="match status" value="1"/>
</dbReference>
<organism evidence="3">
    <name type="scientific">Guillardia theta (strain CCMP2712)</name>
    <name type="common">Cryptophyte</name>
    <dbReference type="NCBI Taxonomy" id="905079"/>
    <lineage>
        <taxon>Eukaryota</taxon>
        <taxon>Cryptophyceae</taxon>
        <taxon>Pyrenomonadales</taxon>
        <taxon>Geminigeraceae</taxon>
        <taxon>Guillardia</taxon>
    </lineage>
</organism>
<dbReference type="SMART" id="SM00456">
    <property type="entry name" value="WW"/>
    <property type="match status" value="1"/>
</dbReference>
<dbReference type="InterPro" id="IPR001202">
    <property type="entry name" value="WW_dom"/>
</dbReference>
<evidence type="ECO:0000256" key="1">
    <source>
        <dbReference type="SAM" id="MobiDB-lite"/>
    </source>
</evidence>
<feature type="compositionally biased region" description="Basic and acidic residues" evidence="1">
    <location>
        <begin position="446"/>
        <end position="468"/>
    </location>
</feature>
<feature type="compositionally biased region" description="Low complexity" evidence="1">
    <location>
        <begin position="906"/>
        <end position="917"/>
    </location>
</feature>
<dbReference type="PROSITE" id="PS50020">
    <property type="entry name" value="WW_DOMAIN_2"/>
    <property type="match status" value="1"/>
</dbReference>
<dbReference type="Gene3D" id="2.20.70.10">
    <property type="match status" value="1"/>
</dbReference>
<dbReference type="EMBL" id="JH992983">
    <property type="protein sequence ID" value="EKX49035.1"/>
    <property type="molecule type" value="Genomic_DNA"/>
</dbReference>
<feature type="compositionally biased region" description="Basic and acidic residues" evidence="1">
    <location>
        <begin position="200"/>
        <end position="217"/>
    </location>
</feature>
<feature type="compositionally biased region" description="Polar residues" evidence="1">
    <location>
        <begin position="757"/>
        <end position="771"/>
    </location>
</feature>
<dbReference type="OrthoDB" id="5371837at2759"/>
<feature type="compositionally biased region" description="Basic and acidic residues" evidence="1">
    <location>
        <begin position="710"/>
        <end position="722"/>
    </location>
</feature>
<feature type="region of interest" description="Disordered" evidence="1">
    <location>
        <begin position="197"/>
        <end position="217"/>
    </location>
</feature>
<feature type="domain" description="WW" evidence="2">
    <location>
        <begin position="1045"/>
        <end position="1079"/>
    </location>
</feature>
<feature type="region of interest" description="Disordered" evidence="1">
    <location>
        <begin position="330"/>
        <end position="850"/>
    </location>
</feature>
<evidence type="ECO:0000313" key="5">
    <source>
        <dbReference type="Proteomes" id="UP000011087"/>
    </source>
</evidence>
<feature type="compositionally biased region" description="Basic and acidic residues" evidence="1">
    <location>
        <begin position="512"/>
        <end position="537"/>
    </location>
</feature>
<feature type="compositionally biased region" description="Polar residues" evidence="1">
    <location>
        <begin position="678"/>
        <end position="694"/>
    </location>
</feature>
<feature type="compositionally biased region" description="Basic and acidic residues" evidence="1">
    <location>
        <begin position="832"/>
        <end position="841"/>
    </location>
</feature>
<feature type="region of interest" description="Disordered" evidence="1">
    <location>
        <begin position="906"/>
        <end position="1048"/>
    </location>
</feature>
<name>L1JLN1_GUITC</name>
<dbReference type="KEGG" id="gtt:GUITHDRAFT_136220"/>
<dbReference type="RefSeq" id="XP_005836015.1">
    <property type="nucleotide sequence ID" value="XM_005835958.1"/>
</dbReference>
<keyword evidence="5" id="KW-1185">Reference proteome</keyword>
<dbReference type="EnsemblProtists" id="EKX49035">
    <property type="protein sequence ID" value="EKX49035"/>
    <property type="gene ID" value="GUITHDRAFT_136220"/>
</dbReference>
<feature type="compositionally biased region" description="Polar residues" evidence="1">
    <location>
        <begin position="625"/>
        <end position="644"/>
    </location>
</feature>
<dbReference type="Proteomes" id="UP000011087">
    <property type="component" value="Unassembled WGS sequence"/>
</dbReference>
<evidence type="ECO:0000259" key="2">
    <source>
        <dbReference type="PROSITE" id="PS50020"/>
    </source>
</evidence>
<dbReference type="AlphaFoldDB" id="L1JLN1"/>
<protein>
    <recommendedName>
        <fullName evidence="2">WW domain-containing protein</fullName>
    </recommendedName>
</protein>
<feature type="compositionally biased region" description="Basic and acidic residues" evidence="1">
    <location>
        <begin position="788"/>
        <end position="801"/>
    </location>
</feature>
<evidence type="ECO:0000313" key="4">
    <source>
        <dbReference type="EnsemblProtists" id="EKX49035"/>
    </source>
</evidence>
<sequence>MASSRGVVNIRWPNSQDVHHDLYLILVDGNGLDSILQFERNERTRQLEIKMEMNAPGAYEVKFMADGDFVTCAALPRMEGSLSNIIILDEFHQVQYLHDDQKDISQVNVEDMFEVKQQDTFPVKDEDTFPVKDEDTFPVKDEDTFPVKDEDTFPVKDEDTSPVKDTFPVKDEHISQVKEEQIHHGPEVSLLIPYVTSQSDADREKETKREKETNERIQEEGQVVPVAGEVSPTAIEQPEVHGPSLSCIEETLHPRLVDVRSPFKSSLSFIKDRTPKSVRISEEAVVHEIRPLSGRDGKRAPLTAKVDVEAGRTRGSEGLPVRAAAREKWQQTPGRGFLFGAREGKSGEMKSMLQRKGIAGGSPPSPRPQNQTCMSEDESMLRVESATMEQRLGQNQRSSSLQQASPPQLPSTSAPRHKVSPQQHKSDPPPPAVAEVVSSFLGPKFNDYKRTRPMIDAKKRLHGGKEGTDPPAGSQEAVKDLDRSITTVEEILGEMEEQETSDVTWQSHRRRPELEGEKTFEQFVEEKRRGRGGRDAILRSPDVSSPPLLDPTHRSGFFSSPASQSTPVNRLEFSSPLPPPPTLPDSPIRRPELPSPPLKSRPSLAADPPTPPPPTPQKSPIVLSETPSSPPQIVSQAVDAQQLSDTRERGSFREQPGGSPDRSRSARAMSDMSDETRTTASSGQQGSKAATKQPPSFERGRRFLQQYQDSSRDQKKDQHDGSQEDEDTGQVRSNDDDDDDEQEGGEEEEARKIGSLSPDSSIVSFTYTAGSTDMPHDWSSPDTFQSSERSEERSLELDSSHDSNTMELDETPQGSSGSACQKKPEEEDTAVDAERGEDVEGSRVSPARLKESLMEFYNKHSPKKIWKVEGIVSTFCQRQGGLKEVQKIDKSLRTTYGVGLDISSIASSTKTSDDASSQGTTSGSFQVLKMKVHAPTSMEASVGDQPSSDMAERTGGEEVEGAMEQTAEGRRSAPLNHSKSSHGEEGETERRRRGGREDAGEEISQRLQGAEETSRSQKPIPDGSAHVESSGDLLGTSSVHKEEDEVLPEGWKKKLSKQKGVFYYYNQQTQQTTWTRPET</sequence>
<dbReference type="InterPro" id="IPR036020">
    <property type="entry name" value="WW_dom_sf"/>
</dbReference>
<dbReference type="PaxDb" id="55529-EKX49035"/>
<feature type="compositionally biased region" description="Acidic residues" evidence="1">
    <location>
        <begin position="491"/>
        <end position="500"/>
    </location>
</feature>
<dbReference type="SUPFAM" id="SSF51045">
    <property type="entry name" value="WW domain"/>
    <property type="match status" value="1"/>
</dbReference>
<reference evidence="5" key="2">
    <citation type="submission" date="2012-11" db="EMBL/GenBank/DDBJ databases">
        <authorList>
            <person name="Kuo A."/>
            <person name="Curtis B.A."/>
            <person name="Tanifuji G."/>
            <person name="Burki F."/>
            <person name="Gruber A."/>
            <person name="Irimia M."/>
            <person name="Maruyama S."/>
            <person name="Arias M.C."/>
            <person name="Ball S.G."/>
            <person name="Gile G.H."/>
            <person name="Hirakawa Y."/>
            <person name="Hopkins J.F."/>
            <person name="Rensing S.A."/>
            <person name="Schmutz J."/>
            <person name="Symeonidi A."/>
            <person name="Elias M."/>
            <person name="Eveleigh R.J."/>
            <person name="Herman E.K."/>
            <person name="Klute M.J."/>
            <person name="Nakayama T."/>
            <person name="Obornik M."/>
            <person name="Reyes-Prieto A."/>
            <person name="Armbrust E.V."/>
            <person name="Aves S.J."/>
            <person name="Beiko R.G."/>
            <person name="Coutinho P."/>
            <person name="Dacks J.B."/>
            <person name="Durnford D.G."/>
            <person name="Fast N.M."/>
            <person name="Green B.R."/>
            <person name="Grisdale C."/>
            <person name="Hempe F."/>
            <person name="Henrissat B."/>
            <person name="Hoppner M.P."/>
            <person name="Ishida K.-I."/>
            <person name="Kim E."/>
            <person name="Koreny L."/>
            <person name="Kroth P.G."/>
            <person name="Liu Y."/>
            <person name="Malik S.-B."/>
            <person name="Maier U.G."/>
            <person name="McRose D."/>
            <person name="Mock T."/>
            <person name="Neilson J.A."/>
            <person name="Onodera N.T."/>
            <person name="Poole A.M."/>
            <person name="Pritham E.J."/>
            <person name="Richards T.A."/>
            <person name="Rocap G."/>
            <person name="Roy S.W."/>
            <person name="Sarai C."/>
            <person name="Schaack S."/>
            <person name="Shirato S."/>
            <person name="Slamovits C.H."/>
            <person name="Spencer D.F."/>
            <person name="Suzuki S."/>
            <person name="Worden A.Z."/>
            <person name="Zauner S."/>
            <person name="Barry K."/>
            <person name="Bell C."/>
            <person name="Bharti A.K."/>
            <person name="Crow J.A."/>
            <person name="Grimwood J."/>
            <person name="Kramer R."/>
            <person name="Lindquist E."/>
            <person name="Lucas S."/>
            <person name="Salamov A."/>
            <person name="McFadden G.I."/>
            <person name="Lane C.E."/>
            <person name="Keeling P.J."/>
            <person name="Gray M.W."/>
            <person name="Grigoriev I.V."/>
            <person name="Archibald J.M."/>
        </authorList>
    </citation>
    <scope>NUCLEOTIDE SEQUENCE</scope>
    <source>
        <strain evidence="5">CCMP2712</strain>
    </source>
</reference>
<feature type="compositionally biased region" description="Basic and acidic residues" evidence="1">
    <location>
        <begin position="981"/>
        <end position="998"/>
    </location>
</feature>
<gene>
    <name evidence="3" type="ORF">GUITHDRAFT_136220</name>
</gene>
<accession>L1JLN1</accession>
<feature type="region of interest" description="Disordered" evidence="1">
    <location>
        <begin position="125"/>
        <end position="166"/>
    </location>
</feature>
<dbReference type="GeneID" id="17305732"/>